<dbReference type="PANTHER" id="PTHR33219:SF14">
    <property type="entry name" value="PROTEIN COFACTOR ASSEMBLY OF COMPLEX C SUBUNIT B CCB3, CHLOROPLASTIC-RELATED"/>
    <property type="match status" value="1"/>
</dbReference>
<keyword evidence="4" id="KW-1185">Reference proteome</keyword>
<protein>
    <submittedName>
        <fullName evidence="3">YggT family protein</fullName>
    </submittedName>
</protein>
<keyword evidence="2" id="KW-1133">Transmembrane helix</keyword>
<gene>
    <name evidence="3" type="ORF">SAMN05892877_11171</name>
</gene>
<dbReference type="InterPro" id="IPR003425">
    <property type="entry name" value="CCB3/YggT"/>
</dbReference>
<dbReference type="PANTHER" id="PTHR33219">
    <property type="entry name" value="YLMG HOMOLOG PROTEIN 2, CHLOROPLASTIC"/>
    <property type="match status" value="1"/>
</dbReference>
<evidence type="ECO:0000313" key="4">
    <source>
        <dbReference type="Proteomes" id="UP000219167"/>
    </source>
</evidence>
<dbReference type="AlphaFoldDB" id="A0A285UNA3"/>
<keyword evidence="2" id="KW-0812">Transmembrane</keyword>
<comment type="similarity">
    <text evidence="1">Belongs to the YggT family.</text>
</comment>
<dbReference type="Pfam" id="PF02325">
    <property type="entry name" value="CCB3_YggT"/>
    <property type="match status" value="1"/>
</dbReference>
<evidence type="ECO:0000256" key="1">
    <source>
        <dbReference type="ARBA" id="ARBA00010894"/>
    </source>
</evidence>
<keyword evidence="2" id="KW-0472">Membrane</keyword>
<dbReference type="Proteomes" id="UP000219167">
    <property type="component" value="Unassembled WGS sequence"/>
</dbReference>
<sequence>MWTQVTGDNETNMIAIINTLLFIISIAWFIIIASAIFSWLYAFNVINTNNQVIASIGRALYNLTEPLYRPIRRFLPDFGGVDLSPIVVLIILFFLEQIIRSVLAPALLGL</sequence>
<dbReference type="GO" id="GO:0016020">
    <property type="term" value="C:membrane"/>
    <property type="evidence" value="ECO:0007669"/>
    <property type="project" value="InterPro"/>
</dbReference>
<proteinExistence type="inferred from homology"/>
<feature type="transmembrane region" description="Helical" evidence="2">
    <location>
        <begin position="20"/>
        <end position="42"/>
    </location>
</feature>
<name>A0A285UNA3_9HYPH</name>
<reference evidence="3 4" key="1">
    <citation type="submission" date="2017-08" db="EMBL/GenBank/DDBJ databases">
        <authorList>
            <person name="de Groot N.N."/>
        </authorList>
    </citation>
    <scope>NUCLEOTIDE SEQUENCE [LARGE SCALE GENOMIC DNA]</scope>
    <source>
        <strain evidence="3 4">JC85</strain>
    </source>
</reference>
<evidence type="ECO:0000256" key="2">
    <source>
        <dbReference type="SAM" id="Phobius"/>
    </source>
</evidence>
<evidence type="ECO:0000313" key="3">
    <source>
        <dbReference type="EMBL" id="SOC43374.1"/>
    </source>
</evidence>
<organism evidence="3 4">
    <name type="scientific">Rhizobium subbaraonis</name>
    <dbReference type="NCBI Taxonomy" id="908946"/>
    <lineage>
        <taxon>Bacteria</taxon>
        <taxon>Pseudomonadati</taxon>
        <taxon>Pseudomonadota</taxon>
        <taxon>Alphaproteobacteria</taxon>
        <taxon>Hyphomicrobiales</taxon>
        <taxon>Rhizobiaceae</taxon>
        <taxon>Rhizobium/Agrobacterium group</taxon>
        <taxon>Rhizobium</taxon>
    </lineage>
</organism>
<accession>A0A285UNA3</accession>
<dbReference type="EMBL" id="OBQD01000011">
    <property type="protein sequence ID" value="SOC43374.1"/>
    <property type="molecule type" value="Genomic_DNA"/>
</dbReference>